<keyword evidence="1" id="KW-1133">Transmembrane helix</keyword>
<feature type="transmembrane region" description="Helical" evidence="1">
    <location>
        <begin position="20"/>
        <end position="38"/>
    </location>
</feature>
<feature type="transmembrane region" description="Helical" evidence="1">
    <location>
        <begin position="44"/>
        <end position="61"/>
    </location>
</feature>
<dbReference type="RefSeq" id="WP_059139009.1">
    <property type="nucleotide sequence ID" value="NZ_LMBR01000133.1"/>
</dbReference>
<dbReference type="OrthoDB" id="598118at2"/>
<evidence type="ECO:0008006" key="4">
    <source>
        <dbReference type="Google" id="ProtNLM"/>
    </source>
</evidence>
<keyword evidence="1" id="KW-0812">Transmembrane</keyword>
<proteinExistence type="predicted"/>
<protein>
    <recommendedName>
        <fullName evidence="4">VanZ-like domain-containing protein</fullName>
    </recommendedName>
</protein>
<evidence type="ECO:0000313" key="3">
    <source>
        <dbReference type="Proteomes" id="UP000053937"/>
    </source>
</evidence>
<comment type="caution">
    <text evidence="2">The sequence shown here is derived from an EMBL/GenBank/DDBJ whole genome shotgun (WGS) entry which is preliminary data.</text>
</comment>
<reference evidence="2 3" key="1">
    <citation type="submission" date="2015-10" db="EMBL/GenBank/DDBJ databases">
        <title>Draft Genome Sequence of Chlorobium limicola strain Frasassi Growing under Artificial Lighting in the Frasassi Cave System.</title>
        <authorList>
            <person name="Mansor M."/>
            <person name="Macalady J."/>
        </authorList>
    </citation>
    <scope>NUCLEOTIDE SEQUENCE [LARGE SCALE GENOMIC DNA]</scope>
    <source>
        <strain evidence="2 3">Frasassi</strain>
    </source>
</reference>
<accession>A0A101JLK6</accession>
<keyword evidence="3" id="KW-1185">Reference proteome</keyword>
<keyword evidence="1" id="KW-0472">Membrane</keyword>
<gene>
    <name evidence="2" type="ORF">ASB62_05735</name>
</gene>
<name>A0A101JLK6_CHLLI</name>
<dbReference type="Proteomes" id="UP000053937">
    <property type="component" value="Unassembled WGS sequence"/>
</dbReference>
<evidence type="ECO:0000256" key="1">
    <source>
        <dbReference type="SAM" id="Phobius"/>
    </source>
</evidence>
<dbReference type="AlphaFoldDB" id="A0A101JLK6"/>
<dbReference type="EMBL" id="LMBR01000133">
    <property type="protein sequence ID" value="KUL28626.1"/>
    <property type="molecule type" value="Genomic_DNA"/>
</dbReference>
<organism evidence="2 3">
    <name type="scientific">Chlorobium limicola</name>
    <dbReference type="NCBI Taxonomy" id="1092"/>
    <lineage>
        <taxon>Bacteria</taxon>
        <taxon>Pseudomonadati</taxon>
        <taxon>Chlorobiota</taxon>
        <taxon>Chlorobiia</taxon>
        <taxon>Chlorobiales</taxon>
        <taxon>Chlorobiaceae</taxon>
        <taxon>Chlorobium/Pelodictyon group</taxon>
        <taxon>Chlorobium</taxon>
    </lineage>
</organism>
<evidence type="ECO:0000313" key="2">
    <source>
        <dbReference type="EMBL" id="KUL28626.1"/>
    </source>
</evidence>
<feature type="transmembrane region" description="Helical" evidence="1">
    <location>
        <begin position="68"/>
        <end position="88"/>
    </location>
</feature>
<sequence>MNLRQLITAEWNSGSKLMGYWLFGFLLLLAGSLIPFSIPGIDTIVHIILYAVLSCIPISFLSDRKTAFLVSTAMSSLGYVLETIHMLITAESFNACNALANNIGILAGITAGFIIRLKLHYEPQYNKNKQNNGTARDLSN</sequence>
<feature type="transmembrane region" description="Helical" evidence="1">
    <location>
        <begin position="100"/>
        <end position="119"/>
    </location>
</feature>